<gene>
    <name evidence="1" type="ORF">UW22_C0013G0017</name>
</gene>
<proteinExistence type="predicted"/>
<dbReference type="EMBL" id="LCHM01000013">
    <property type="protein sequence ID" value="KKT38130.1"/>
    <property type="molecule type" value="Genomic_DNA"/>
</dbReference>
<accession>A0A0G1GU42</accession>
<sequence>MKPVEPEKNPHETEEKLNQQLAESNSRFAYLRTGGTSEIRQQILQSILEKDKVPSVSQLLDLVSGTAPPTLKNPHLLTQQQDDLRKNVYLEFGPPHIS</sequence>
<protein>
    <submittedName>
        <fullName evidence="1">Uncharacterized protein</fullName>
    </submittedName>
</protein>
<dbReference type="Proteomes" id="UP000034617">
    <property type="component" value="Unassembled WGS sequence"/>
</dbReference>
<comment type="caution">
    <text evidence="1">The sequence shown here is derived from an EMBL/GenBank/DDBJ whole genome shotgun (WGS) entry which is preliminary data.</text>
</comment>
<dbReference type="AlphaFoldDB" id="A0A0G1GU42"/>
<name>A0A0G1GU42_9BACT</name>
<evidence type="ECO:0000313" key="1">
    <source>
        <dbReference type="EMBL" id="KKT38130.1"/>
    </source>
</evidence>
<organism evidence="1 2">
    <name type="scientific">Candidatus Gottesmanbacteria bacterium GW2011_GWB1_44_11c</name>
    <dbReference type="NCBI Taxonomy" id="1618447"/>
    <lineage>
        <taxon>Bacteria</taxon>
        <taxon>Candidatus Gottesmaniibacteriota</taxon>
    </lineage>
</organism>
<evidence type="ECO:0000313" key="2">
    <source>
        <dbReference type="Proteomes" id="UP000034617"/>
    </source>
</evidence>
<reference evidence="1 2" key="1">
    <citation type="journal article" date="2015" name="Nature">
        <title>rRNA introns, odd ribosomes, and small enigmatic genomes across a large radiation of phyla.</title>
        <authorList>
            <person name="Brown C.T."/>
            <person name="Hug L.A."/>
            <person name="Thomas B.C."/>
            <person name="Sharon I."/>
            <person name="Castelle C.J."/>
            <person name="Singh A."/>
            <person name="Wilkins M.J."/>
            <person name="Williams K.H."/>
            <person name="Banfield J.F."/>
        </authorList>
    </citation>
    <scope>NUCLEOTIDE SEQUENCE [LARGE SCALE GENOMIC DNA]</scope>
</reference>